<dbReference type="AlphaFoldDB" id="A0A433SCY6"/>
<dbReference type="OrthoDB" id="8852325at2"/>
<name>A0A433SCY6_9BURK</name>
<dbReference type="EMBL" id="PQSP01000004">
    <property type="protein sequence ID" value="RUS66601.1"/>
    <property type="molecule type" value="Genomic_DNA"/>
</dbReference>
<feature type="transmembrane region" description="Helical" evidence="1">
    <location>
        <begin position="61"/>
        <end position="85"/>
    </location>
</feature>
<dbReference type="RefSeq" id="WP_126980082.1">
    <property type="nucleotide sequence ID" value="NZ_PQSP01000004.1"/>
</dbReference>
<evidence type="ECO:0000256" key="1">
    <source>
        <dbReference type="SAM" id="Phobius"/>
    </source>
</evidence>
<dbReference type="Proteomes" id="UP000286947">
    <property type="component" value="Unassembled WGS sequence"/>
</dbReference>
<protein>
    <recommendedName>
        <fullName evidence="4">Holin</fullName>
    </recommendedName>
</protein>
<keyword evidence="1" id="KW-1133">Transmembrane helix</keyword>
<evidence type="ECO:0000313" key="2">
    <source>
        <dbReference type="EMBL" id="RUS66601.1"/>
    </source>
</evidence>
<feature type="transmembrane region" description="Helical" evidence="1">
    <location>
        <begin position="12"/>
        <end position="40"/>
    </location>
</feature>
<proteinExistence type="predicted"/>
<gene>
    <name evidence="2" type="ORF">CUZ56_01881</name>
</gene>
<accession>A0A433SCY6</accession>
<organism evidence="2 3">
    <name type="scientific">Saezia sanguinis</name>
    <dbReference type="NCBI Taxonomy" id="1965230"/>
    <lineage>
        <taxon>Bacteria</taxon>
        <taxon>Pseudomonadati</taxon>
        <taxon>Pseudomonadota</taxon>
        <taxon>Betaproteobacteria</taxon>
        <taxon>Burkholderiales</taxon>
        <taxon>Saeziaceae</taxon>
        <taxon>Saezia</taxon>
    </lineage>
</organism>
<comment type="caution">
    <text evidence="2">The sequence shown here is derived from an EMBL/GenBank/DDBJ whole genome shotgun (WGS) entry which is preliminary data.</text>
</comment>
<keyword evidence="3" id="KW-1185">Reference proteome</keyword>
<keyword evidence="1" id="KW-0472">Membrane</keyword>
<keyword evidence="1" id="KW-0812">Transmembrane</keyword>
<reference evidence="2 3" key="1">
    <citation type="submission" date="2018-01" db="EMBL/GenBank/DDBJ databases">
        <title>Saezia sanguinis gen. nov., sp. nov., in the order Burkholderiales isolated from human blood.</title>
        <authorList>
            <person name="Medina-Pascual M.J."/>
            <person name="Valdezate S."/>
            <person name="Monzon S."/>
            <person name="Cuesta I."/>
            <person name="Carrasco G."/>
            <person name="Villalon P."/>
            <person name="Saez-Nieto J.A."/>
        </authorList>
    </citation>
    <scope>NUCLEOTIDE SEQUENCE [LARGE SCALE GENOMIC DNA]</scope>
    <source>
        <strain evidence="2 3">CNM695-12</strain>
    </source>
</reference>
<evidence type="ECO:0000313" key="3">
    <source>
        <dbReference type="Proteomes" id="UP000286947"/>
    </source>
</evidence>
<feature type="transmembrane region" description="Helical" evidence="1">
    <location>
        <begin position="91"/>
        <end position="108"/>
    </location>
</feature>
<sequence length="130" mass="14116">MDTNNQTDVMQLFVIMAASIFGPSMAAIIGPYILIAFAAATGAGWSLGRREPKGKASALFYFVRVVFTAVLLTVGISKIAAGFIPSVEADWLVAPVALIIGLIGDDWYKIGEWFVQKVKLFVDRKMDGKE</sequence>
<evidence type="ECO:0008006" key="4">
    <source>
        <dbReference type="Google" id="ProtNLM"/>
    </source>
</evidence>